<dbReference type="EMBL" id="QAON01000001">
    <property type="protein sequence ID" value="PTQ91336.1"/>
    <property type="molecule type" value="Genomic_DNA"/>
</dbReference>
<dbReference type="InterPro" id="IPR013785">
    <property type="entry name" value="Aldolase_TIM"/>
</dbReference>
<keyword evidence="6 9" id="KW-0521">NADP</keyword>
<evidence type="ECO:0000313" key="15">
    <source>
        <dbReference type="Proteomes" id="UP000244223"/>
    </source>
</evidence>
<feature type="binding site" evidence="12">
    <location>
        <position position="164"/>
    </location>
    <ligand>
        <name>FMN</name>
        <dbReference type="ChEBI" id="CHEBI:58210"/>
    </ligand>
</feature>
<dbReference type="GO" id="GO:0102262">
    <property type="term" value="F:tRNA-dihydrouridine16 synthase activity"/>
    <property type="evidence" value="ECO:0007669"/>
    <property type="project" value="RHEA"/>
</dbReference>
<reference evidence="14 15" key="1">
    <citation type="submission" date="2018-04" db="EMBL/GenBank/DDBJ databases">
        <title>Genomic Encyclopedia of Archaeal and Bacterial Type Strains, Phase II (KMG-II): from individual species to whole genera.</title>
        <authorList>
            <person name="Goeker M."/>
        </authorList>
    </citation>
    <scope>NUCLEOTIDE SEQUENCE [LARGE SCALE GENOMIC DNA]</scope>
    <source>
        <strain evidence="14 15">DSM 5822</strain>
    </source>
</reference>
<organism evidence="14 15">
    <name type="scientific">Agitococcus lubricus</name>
    <dbReference type="NCBI Taxonomy" id="1077255"/>
    <lineage>
        <taxon>Bacteria</taxon>
        <taxon>Pseudomonadati</taxon>
        <taxon>Pseudomonadota</taxon>
        <taxon>Gammaproteobacteria</taxon>
        <taxon>Moraxellales</taxon>
        <taxon>Moraxellaceae</taxon>
        <taxon>Agitococcus</taxon>
    </lineage>
</organism>
<feature type="binding site" evidence="9 12">
    <location>
        <position position="64"/>
    </location>
    <ligand>
        <name>FMN</name>
        <dbReference type="ChEBI" id="CHEBI:58210"/>
    </ligand>
</feature>
<evidence type="ECO:0000256" key="9">
    <source>
        <dbReference type="HAMAP-Rule" id="MF_02043"/>
    </source>
</evidence>
<evidence type="ECO:0000256" key="12">
    <source>
        <dbReference type="PIRSR" id="PIRSR006621-2"/>
    </source>
</evidence>
<dbReference type="PROSITE" id="PS01136">
    <property type="entry name" value="UPF0034"/>
    <property type="match status" value="1"/>
</dbReference>
<evidence type="ECO:0000256" key="2">
    <source>
        <dbReference type="ARBA" id="ARBA00022555"/>
    </source>
</evidence>
<keyword evidence="7 9" id="KW-0694">RNA-binding</keyword>
<dbReference type="AlphaFoldDB" id="A0A2T5J456"/>
<gene>
    <name evidence="9" type="primary">dusC</name>
    <name evidence="14" type="ORF">C8N29_101409</name>
</gene>
<evidence type="ECO:0000256" key="3">
    <source>
        <dbReference type="ARBA" id="ARBA00022630"/>
    </source>
</evidence>
<feature type="active site" description="Proton donor" evidence="9 11">
    <location>
        <position position="94"/>
    </location>
</feature>
<feature type="binding site" evidence="9 12">
    <location>
        <position position="135"/>
    </location>
    <ligand>
        <name>FMN</name>
        <dbReference type="ChEBI" id="CHEBI:58210"/>
    </ligand>
</feature>
<comment type="similarity">
    <text evidence="9">Belongs to the Dus family. DusC subfamily.</text>
</comment>
<comment type="similarity">
    <text evidence="10">Belongs to the dus family.</text>
</comment>
<accession>A0A2T5J456</accession>
<feature type="site" description="Interacts with tRNA; defines subfamily-specific binding signature" evidence="9">
    <location>
        <position position="279"/>
    </location>
</feature>
<feature type="site" description="Interacts with tRNA; defines subfamily-specific binding signature" evidence="9">
    <location>
        <position position="31"/>
    </location>
</feature>
<keyword evidence="5 9" id="KW-0819">tRNA processing</keyword>
<dbReference type="InterPro" id="IPR001269">
    <property type="entry name" value="DUS_fam"/>
</dbReference>
<evidence type="ECO:0000256" key="11">
    <source>
        <dbReference type="PIRSR" id="PIRSR006621-1"/>
    </source>
</evidence>
<evidence type="ECO:0000256" key="5">
    <source>
        <dbReference type="ARBA" id="ARBA00022694"/>
    </source>
</evidence>
<feature type="site" description="Interacts with tRNA" evidence="9">
    <location>
        <position position="172"/>
    </location>
</feature>
<evidence type="ECO:0000256" key="4">
    <source>
        <dbReference type="ARBA" id="ARBA00022643"/>
    </source>
</evidence>
<dbReference type="GO" id="GO:0010181">
    <property type="term" value="F:FMN binding"/>
    <property type="evidence" value="ECO:0007669"/>
    <property type="project" value="UniProtKB-UniRule"/>
</dbReference>
<dbReference type="HAMAP" id="MF_02043">
    <property type="entry name" value="DusC_subfam"/>
    <property type="match status" value="1"/>
</dbReference>
<keyword evidence="2 9" id="KW-0820">tRNA-binding</keyword>
<dbReference type="PIRSF" id="PIRSF006621">
    <property type="entry name" value="Dus"/>
    <property type="match status" value="1"/>
</dbReference>
<comment type="caution">
    <text evidence="14">The sequence shown here is derived from an EMBL/GenBank/DDBJ whole genome shotgun (WGS) entry which is preliminary data.</text>
</comment>
<comment type="cofactor">
    <cofactor evidence="1 9 10 12">
        <name>FMN</name>
        <dbReference type="ChEBI" id="CHEBI:58210"/>
    </cofactor>
</comment>
<evidence type="ECO:0000256" key="6">
    <source>
        <dbReference type="ARBA" id="ARBA00022857"/>
    </source>
</evidence>
<feature type="site" description="Interacts with tRNA; defines subfamily-specific binding signature" evidence="9">
    <location>
        <position position="281"/>
    </location>
</feature>
<evidence type="ECO:0000256" key="7">
    <source>
        <dbReference type="ARBA" id="ARBA00022884"/>
    </source>
</evidence>
<keyword evidence="3 9" id="KW-0285">Flavoprotein</keyword>
<dbReference type="CDD" id="cd02801">
    <property type="entry name" value="DUS_like_FMN"/>
    <property type="match status" value="1"/>
</dbReference>
<dbReference type="InterPro" id="IPR035587">
    <property type="entry name" value="DUS-like_FMN-bd"/>
</dbReference>
<comment type="function">
    <text evidence="9">Catalyzes the synthesis of 5,6-dihydrouridine (D), a modified base found in the D-loop of most tRNAs, via the reduction of the C5-C6 double bond in target uridines. Specifically modifies U16 in tRNAs.</text>
</comment>
<comment type="catalytic activity">
    <reaction evidence="9">
        <text>5,6-dihydrouridine(16) in tRNA + NAD(+) = uridine(16) in tRNA + NADH + H(+)</text>
        <dbReference type="Rhea" id="RHEA:53380"/>
        <dbReference type="Rhea" id="RHEA-COMP:13543"/>
        <dbReference type="Rhea" id="RHEA-COMP:13544"/>
        <dbReference type="ChEBI" id="CHEBI:15378"/>
        <dbReference type="ChEBI" id="CHEBI:57540"/>
        <dbReference type="ChEBI" id="CHEBI:57945"/>
        <dbReference type="ChEBI" id="CHEBI:65315"/>
        <dbReference type="ChEBI" id="CHEBI:74443"/>
    </reaction>
</comment>
<dbReference type="PANTHER" id="PTHR11082">
    <property type="entry name" value="TRNA-DIHYDROURIDINE SYNTHASE"/>
    <property type="match status" value="1"/>
</dbReference>
<dbReference type="EC" id="1.3.1.-" evidence="9"/>
<evidence type="ECO:0000256" key="10">
    <source>
        <dbReference type="PIRNR" id="PIRNR006621"/>
    </source>
</evidence>
<feature type="binding site" evidence="9">
    <location>
        <begin position="195"/>
        <end position="197"/>
    </location>
    <ligand>
        <name>FMN</name>
        <dbReference type="ChEBI" id="CHEBI:58210"/>
    </ligand>
</feature>
<feature type="site" description="Interacts with tRNA" evidence="9">
    <location>
        <position position="91"/>
    </location>
</feature>
<comment type="caution">
    <text evidence="9">Lacks conserved residue(s) required for the propagation of feature annotation.</text>
</comment>
<evidence type="ECO:0000259" key="13">
    <source>
        <dbReference type="Pfam" id="PF01207"/>
    </source>
</evidence>
<evidence type="ECO:0000256" key="8">
    <source>
        <dbReference type="ARBA" id="ARBA00023002"/>
    </source>
</evidence>
<dbReference type="Proteomes" id="UP000244223">
    <property type="component" value="Unassembled WGS sequence"/>
</dbReference>
<dbReference type="InterPro" id="IPR018517">
    <property type="entry name" value="tRNA_hU_synthase_CS"/>
</dbReference>
<keyword evidence="4 9" id="KW-0288">FMN</keyword>
<protein>
    <recommendedName>
        <fullName evidence="9">tRNA-dihydrouridine(16) synthase</fullName>
        <ecNumber evidence="9">1.3.1.-</ecNumber>
    </recommendedName>
    <alternativeName>
        <fullName evidence="9">U16-specific dihydrouridine synthase</fullName>
        <shortName evidence="9">U16-specific Dus</shortName>
    </alternativeName>
    <alternativeName>
        <fullName evidence="9">tRNA-dihydrouridine synthase C</fullName>
    </alternativeName>
</protein>
<evidence type="ECO:0000256" key="1">
    <source>
        <dbReference type="ARBA" id="ARBA00001917"/>
    </source>
</evidence>
<dbReference type="GO" id="GO:0000049">
    <property type="term" value="F:tRNA binding"/>
    <property type="evidence" value="ECO:0007669"/>
    <property type="project" value="UniProtKB-UniRule"/>
</dbReference>
<dbReference type="Gene3D" id="1.20.225.30">
    <property type="entry name" value="Dihydrouridine synthase, C-terminal recognition domain"/>
    <property type="match status" value="1"/>
</dbReference>
<keyword evidence="15" id="KW-1185">Reference proteome</keyword>
<dbReference type="GO" id="GO:0050660">
    <property type="term" value="F:flavin adenine dinucleotide binding"/>
    <property type="evidence" value="ECO:0007669"/>
    <property type="project" value="InterPro"/>
</dbReference>
<dbReference type="SUPFAM" id="SSF51395">
    <property type="entry name" value="FMN-linked oxidoreductases"/>
    <property type="match status" value="1"/>
</dbReference>
<dbReference type="InterPro" id="IPR042270">
    <property type="entry name" value="DusC_C"/>
</dbReference>
<dbReference type="Gene3D" id="3.20.20.70">
    <property type="entry name" value="Aldolase class I"/>
    <property type="match status" value="1"/>
</dbReference>
<dbReference type="Pfam" id="PF01207">
    <property type="entry name" value="Dus"/>
    <property type="match status" value="1"/>
</dbReference>
<proteinExistence type="inferred from homology"/>
<comment type="catalytic activity">
    <reaction evidence="9">
        <text>5,6-dihydrouridine(16) in tRNA + NADP(+) = uridine(16) in tRNA + NADPH + H(+)</text>
        <dbReference type="Rhea" id="RHEA:53376"/>
        <dbReference type="Rhea" id="RHEA-COMP:13543"/>
        <dbReference type="Rhea" id="RHEA-COMP:13544"/>
        <dbReference type="ChEBI" id="CHEBI:15378"/>
        <dbReference type="ChEBI" id="CHEBI:57783"/>
        <dbReference type="ChEBI" id="CHEBI:58349"/>
        <dbReference type="ChEBI" id="CHEBI:65315"/>
        <dbReference type="ChEBI" id="CHEBI:74443"/>
    </reaction>
</comment>
<sequence length="322" mass="35900">MEGLTDVHMRHILTQMAGQTGFDWCVTEFIRITQQLLLPKAFYHYCPELLTGGKTASGTPVHIQLLGSDPQLLAENAQRVVELGAPAIDLNFGCPAKSVNQHRGGAVLLEEPDLVHQIVLAVRKAVPKQIPVSAKMRLGVNDRSKMVDNALAIESAGASWLTIHARTKADGYRPPAHWHELATIRQHVKLPMIANGDIDSVTNAQRCQQQSQCTDMMIGRAAVIQPYLIRALRGESSQLTWAELVDWQRQFLQHMQHAILNPLGLDSLHKWTEVGAVGRYKQWLGMLLQAWPEAQTLFQQVKKERSYSALYRLLQASGCPAT</sequence>
<feature type="domain" description="DUS-like FMN-binding" evidence="13">
    <location>
        <begin position="1"/>
        <end position="256"/>
    </location>
</feature>
<feature type="binding site" evidence="9 12">
    <location>
        <begin position="219"/>
        <end position="220"/>
    </location>
    <ligand>
        <name>FMN</name>
        <dbReference type="ChEBI" id="CHEBI:58210"/>
    </ligand>
</feature>
<keyword evidence="8 9" id="KW-0560">Oxidoreductase</keyword>
<evidence type="ECO:0000313" key="14">
    <source>
        <dbReference type="EMBL" id="PTQ91336.1"/>
    </source>
</evidence>
<dbReference type="InterPro" id="IPR032886">
    <property type="entry name" value="DusC"/>
</dbReference>
<keyword evidence="12" id="KW-0547">Nucleotide-binding</keyword>
<name>A0A2T5J456_9GAMM</name>
<feature type="site" description="Interacts with tRNA; defines subfamily-specific binding signature" evidence="9">
    <location>
        <position position="302"/>
    </location>
</feature>
<dbReference type="PANTHER" id="PTHR11082:SF26">
    <property type="entry name" value="TRNA-DIHYDROURIDINE(16) SYNTHASE"/>
    <property type="match status" value="1"/>
</dbReference>